<name>Q12WU7_METBU</name>
<dbReference type="RefSeq" id="WP_011499226.1">
    <property type="nucleotide sequence ID" value="NC_007955.1"/>
</dbReference>
<dbReference type="AlphaFoldDB" id="Q12WU7"/>
<evidence type="ECO:0000313" key="2">
    <source>
        <dbReference type="Proteomes" id="UP000001979"/>
    </source>
</evidence>
<dbReference type="HOGENOM" id="CLU_1149808_0_0_2"/>
<accession>Q12WU7</accession>
<gene>
    <name evidence="1" type="ordered locus">Mbur_1156</name>
</gene>
<dbReference type="OrthoDB" id="378115at2157"/>
<dbReference type="GeneID" id="60552841"/>
<dbReference type="EMBL" id="CP000300">
    <property type="protein sequence ID" value="ABE52079.1"/>
    <property type="molecule type" value="Genomic_DNA"/>
</dbReference>
<dbReference type="STRING" id="259564.Mbur_1156"/>
<organism evidence="1 2">
    <name type="scientific">Methanococcoides burtonii (strain DSM 6242 / NBRC 107633 / OCM 468 / ACE-M)</name>
    <dbReference type="NCBI Taxonomy" id="259564"/>
    <lineage>
        <taxon>Archaea</taxon>
        <taxon>Methanobacteriati</taxon>
        <taxon>Methanobacteriota</taxon>
        <taxon>Stenosarchaea group</taxon>
        <taxon>Methanomicrobia</taxon>
        <taxon>Methanosarcinales</taxon>
        <taxon>Methanosarcinaceae</taxon>
        <taxon>Methanococcoides</taxon>
    </lineage>
</organism>
<sequence>MGGGGTPDLEITLISPESPISNYAGESRTFKASVNLNCNVLRWKLDGVVVQTNNYPTANTDYTYIDDAVFGSHELKVEAEKDGVVVSKSWIWNVDEIAGTGQSSPDTNSATENASIEIDNSILYHKFDGTYYIEIHWSSLVCEGYRAQNHTIVTSCDQSLQFVITWQVITYPEDPEPAHFEREIEVHNYCNGEGIEVIDLPSHFMDSSTSVRINLTAECHALIYWIPTTLSGSAYVTCGID</sequence>
<protein>
    <submittedName>
        <fullName evidence="1">Uncharacterized protein</fullName>
    </submittedName>
</protein>
<proteinExistence type="predicted"/>
<dbReference type="Proteomes" id="UP000001979">
    <property type="component" value="Chromosome"/>
</dbReference>
<dbReference type="KEGG" id="mbu:Mbur_1156"/>
<reference evidence="2" key="1">
    <citation type="journal article" date="2009" name="ISME J.">
        <title>The genome sequence of the psychrophilic archaeon, Methanococcoides burtonii: the role of genome evolution in cold adaptation.</title>
        <authorList>
            <person name="Allen M.A."/>
            <person name="Lauro F.M."/>
            <person name="Williams T.J."/>
            <person name="Burg D."/>
            <person name="Siddiqui K.S."/>
            <person name="De Francisci D."/>
            <person name="Chong K.W."/>
            <person name="Pilak O."/>
            <person name="Chew H.H."/>
            <person name="De Maere M.Z."/>
            <person name="Ting L."/>
            <person name="Katrib M."/>
            <person name="Ng C."/>
            <person name="Sowers K.R."/>
            <person name="Galperin M.Y."/>
            <person name="Anderson I.J."/>
            <person name="Ivanova N."/>
            <person name="Dalin E."/>
            <person name="Martinez M."/>
            <person name="Lapidus A."/>
            <person name="Hauser L."/>
            <person name="Land M."/>
            <person name="Thomas T."/>
            <person name="Cavicchioli R."/>
        </authorList>
    </citation>
    <scope>NUCLEOTIDE SEQUENCE [LARGE SCALE GENOMIC DNA]</scope>
    <source>
        <strain evidence="2">DSM 6242 / NBRC 107633 / OCM 468 / ACE-M</strain>
    </source>
</reference>
<keyword evidence="2" id="KW-1185">Reference proteome</keyword>
<evidence type="ECO:0000313" key="1">
    <source>
        <dbReference type="EMBL" id="ABE52079.1"/>
    </source>
</evidence>